<feature type="domain" description="PABS" evidence="6">
    <location>
        <begin position="136"/>
        <end position="296"/>
    </location>
</feature>
<keyword evidence="5" id="KW-0812">Transmembrane</keyword>
<dbReference type="InterPro" id="IPR001045">
    <property type="entry name" value="Spermi_synthase"/>
</dbReference>
<evidence type="ECO:0000259" key="6">
    <source>
        <dbReference type="PROSITE" id="PS51006"/>
    </source>
</evidence>
<sequence length="360" mass="40651">MGSNFPFINPLFLPSFYTFLLHNFHIHFNFRECFLPSALSFHVSLYPTPLLSLLIIFTKSLNGSRNNSRMISNGRLPLTGYFMPQLASSKISFCWIPSDLGRLYCLMGSCKVLKKMNSFIMSPWFILLCYCIITPKVFIMGGGEGSTARETLKHKNIEKVVMCDIDRDVVNFCHTHLKENQDAFQDKKLHIIFDDAKAGLGGGPEKFDVIIGDLSDPHEGGPYNHLYTKSFYEEVIKPKLNDNGIFVTQAGPAGILSHKVFSSIYNTVKHVFRYVIAYTAHVPSYADSCGWVLACDHPIKLDAEELNNRILINKTISTSMINETHVFTEEDARFAHGRGLFGNAYNLQASNIRMLLNQAI</sequence>
<accession>A0ABP0Z1T7</accession>
<name>A0ABP0Z1T7_9ROSI</name>
<feature type="transmembrane region" description="Helical" evidence="5">
    <location>
        <begin position="34"/>
        <end position="57"/>
    </location>
</feature>
<feature type="active site" description="Proton acceptor" evidence="4">
    <location>
        <position position="213"/>
    </location>
</feature>
<evidence type="ECO:0000256" key="2">
    <source>
        <dbReference type="ARBA" id="ARBA00022679"/>
    </source>
</evidence>
<keyword evidence="5" id="KW-0472">Membrane</keyword>
<feature type="transmembrane region" description="Helical" evidence="5">
    <location>
        <begin position="7"/>
        <end position="28"/>
    </location>
</feature>
<proteinExistence type="inferred from homology"/>
<dbReference type="PROSITE" id="PS51006">
    <property type="entry name" value="PABS_2"/>
    <property type="match status" value="1"/>
</dbReference>
<dbReference type="Gene3D" id="3.40.50.150">
    <property type="entry name" value="Vaccinia Virus protein VP39"/>
    <property type="match status" value="1"/>
</dbReference>
<dbReference type="InterPro" id="IPR030374">
    <property type="entry name" value="PABS"/>
</dbReference>
<dbReference type="PANTHER" id="PTHR43317:SF10">
    <property type="entry name" value="PABS DOMAIN-CONTAINING PROTEIN"/>
    <property type="match status" value="1"/>
</dbReference>
<organism evidence="7 8">
    <name type="scientific">Citrullus colocynthis</name>
    <name type="common">colocynth</name>
    <dbReference type="NCBI Taxonomy" id="252529"/>
    <lineage>
        <taxon>Eukaryota</taxon>
        <taxon>Viridiplantae</taxon>
        <taxon>Streptophyta</taxon>
        <taxon>Embryophyta</taxon>
        <taxon>Tracheophyta</taxon>
        <taxon>Spermatophyta</taxon>
        <taxon>Magnoliopsida</taxon>
        <taxon>eudicotyledons</taxon>
        <taxon>Gunneridae</taxon>
        <taxon>Pentapetalae</taxon>
        <taxon>rosids</taxon>
        <taxon>fabids</taxon>
        <taxon>Cucurbitales</taxon>
        <taxon>Cucurbitaceae</taxon>
        <taxon>Benincaseae</taxon>
        <taxon>Citrullus</taxon>
    </lineage>
</organism>
<keyword evidence="2 4" id="KW-0808">Transferase</keyword>
<dbReference type="InterPro" id="IPR029063">
    <property type="entry name" value="SAM-dependent_MTases_sf"/>
</dbReference>
<dbReference type="EMBL" id="OZ021741">
    <property type="protein sequence ID" value="CAK9326734.1"/>
    <property type="molecule type" value="Genomic_DNA"/>
</dbReference>
<comment type="similarity">
    <text evidence="1">Belongs to the spermidine/spermine synthase family.</text>
</comment>
<dbReference type="Proteomes" id="UP001642487">
    <property type="component" value="Chromosome 7"/>
</dbReference>
<evidence type="ECO:0000313" key="7">
    <source>
        <dbReference type="EMBL" id="CAK9326734.1"/>
    </source>
</evidence>
<dbReference type="PANTHER" id="PTHR43317">
    <property type="entry name" value="THERMOSPERMINE SYNTHASE ACAULIS5"/>
    <property type="match status" value="1"/>
</dbReference>
<dbReference type="SUPFAM" id="SSF53335">
    <property type="entry name" value="S-adenosyl-L-methionine-dependent methyltransferases"/>
    <property type="match status" value="1"/>
</dbReference>
<dbReference type="Pfam" id="PF01564">
    <property type="entry name" value="Spermine_synth"/>
    <property type="match status" value="1"/>
</dbReference>
<evidence type="ECO:0000256" key="5">
    <source>
        <dbReference type="SAM" id="Phobius"/>
    </source>
</evidence>
<feature type="transmembrane region" description="Helical" evidence="5">
    <location>
        <begin position="118"/>
        <end position="139"/>
    </location>
</feature>
<reference evidence="7 8" key="1">
    <citation type="submission" date="2024-03" db="EMBL/GenBank/DDBJ databases">
        <authorList>
            <person name="Gkanogiannis A."/>
            <person name="Becerra Lopez-Lavalle L."/>
        </authorList>
    </citation>
    <scope>NUCLEOTIDE SEQUENCE [LARGE SCALE GENOMIC DNA]</scope>
</reference>
<keyword evidence="8" id="KW-1185">Reference proteome</keyword>
<evidence type="ECO:0000313" key="8">
    <source>
        <dbReference type="Proteomes" id="UP001642487"/>
    </source>
</evidence>
<gene>
    <name evidence="7" type="ORF">CITCOLO1_LOCUS19090</name>
</gene>
<dbReference type="HAMAP" id="MF_00198">
    <property type="entry name" value="Spermidine_synth"/>
    <property type="match status" value="1"/>
</dbReference>
<protein>
    <recommendedName>
        <fullName evidence="6">PABS domain-containing protein</fullName>
    </recommendedName>
</protein>
<evidence type="ECO:0000256" key="3">
    <source>
        <dbReference type="ARBA" id="ARBA00023115"/>
    </source>
</evidence>
<keyword evidence="5" id="KW-1133">Transmembrane helix</keyword>
<dbReference type="CDD" id="cd02440">
    <property type="entry name" value="AdoMet_MTases"/>
    <property type="match status" value="1"/>
</dbReference>
<evidence type="ECO:0000256" key="1">
    <source>
        <dbReference type="ARBA" id="ARBA00007867"/>
    </source>
</evidence>
<dbReference type="NCBIfam" id="NF037959">
    <property type="entry name" value="MFS_SpdSyn"/>
    <property type="match status" value="1"/>
</dbReference>
<keyword evidence="3 4" id="KW-0620">Polyamine biosynthesis</keyword>
<evidence type="ECO:0000256" key="4">
    <source>
        <dbReference type="PROSITE-ProRule" id="PRU00354"/>
    </source>
</evidence>